<dbReference type="Proteomes" id="UP000604825">
    <property type="component" value="Unassembled WGS sequence"/>
</dbReference>
<sequence length="244" mass="26750">MLVRGVIISRPIELALRIDVDLIPSTGDWTASNHSMSRLPHVWKKAVMREPPATTLSAAAQERATATVQSSNAVKKPPPRELRRLAPISGGGGDRADRRRSNGASATAGTELAERAAKAWMRHALAKRVATRLLKRSTAPPAAAVADEGSSPKKVIACCCARLPPGLRCALHQYGAPGRAWMRAQRRGCNGGAAVAPPKAHGWAFSEYARWRRHVWMPSRFYLERVEAEEHRAAAERLRLVRRL</sequence>
<proteinExistence type="predicted"/>
<accession>A0A811S9J7</accession>
<name>A0A811S9J7_9POAL</name>
<keyword evidence="3" id="KW-1185">Reference proteome</keyword>
<evidence type="ECO:0000256" key="1">
    <source>
        <dbReference type="SAM" id="MobiDB-lite"/>
    </source>
</evidence>
<reference evidence="2" key="1">
    <citation type="submission" date="2020-10" db="EMBL/GenBank/DDBJ databases">
        <authorList>
            <person name="Han B."/>
            <person name="Lu T."/>
            <person name="Zhao Q."/>
            <person name="Huang X."/>
            <person name="Zhao Y."/>
        </authorList>
    </citation>
    <scope>NUCLEOTIDE SEQUENCE</scope>
</reference>
<dbReference type="EMBL" id="CAJGYO010000019">
    <property type="protein sequence ID" value="CAD6338894.1"/>
    <property type="molecule type" value="Genomic_DNA"/>
</dbReference>
<protein>
    <submittedName>
        <fullName evidence="2">Uncharacterized protein</fullName>
    </submittedName>
</protein>
<comment type="caution">
    <text evidence="2">The sequence shown here is derived from an EMBL/GenBank/DDBJ whole genome shotgun (WGS) entry which is preliminary data.</text>
</comment>
<gene>
    <name evidence="2" type="ORF">NCGR_LOCUS62992</name>
</gene>
<dbReference type="AlphaFoldDB" id="A0A811S9J7"/>
<dbReference type="OrthoDB" id="696279at2759"/>
<feature type="region of interest" description="Disordered" evidence="1">
    <location>
        <begin position="64"/>
        <end position="110"/>
    </location>
</feature>
<evidence type="ECO:0000313" key="3">
    <source>
        <dbReference type="Proteomes" id="UP000604825"/>
    </source>
</evidence>
<organism evidence="2 3">
    <name type="scientific">Miscanthus lutarioriparius</name>
    <dbReference type="NCBI Taxonomy" id="422564"/>
    <lineage>
        <taxon>Eukaryota</taxon>
        <taxon>Viridiplantae</taxon>
        <taxon>Streptophyta</taxon>
        <taxon>Embryophyta</taxon>
        <taxon>Tracheophyta</taxon>
        <taxon>Spermatophyta</taxon>
        <taxon>Magnoliopsida</taxon>
        <taxon>Liliopsida</taxon>
        <taxon>Poales</taxon>
        <taxon>Poaceae</taxon>
        <taxon>PACMAD clade</taxon>
        <taxon>Panicoideae</taxon>
        <taxon>Andropogonodae</taxon>
        <taxon>Andropogoneae</taxon>
        <taxon>Saccharinae</taxon>
        <taxon>Miscanthus</taxon>
    </lineage>
</organism>
<evidence type="ECO:0000313" key="2">
    <source>
        <dbReference type="EMBL" id="CAD6338894.1"/>
    </source>
</evidence>
<feature type="compositionally biased region" description="Polar residues" evidence="1">
    <location>
        <begin position="64"/>
        <end position="73"/>
    </location>
</feature>